<keyword evidence="1" id="KW-0238">DNA-binding</keyword>
<dbReference type="SMART" id="SM00530">
    <property type="entry name" value="HTH_XRE"/>
    <property type="match status" value="1"/>
</dbReference>
<dbReference type="InterPro" id="IPR001387">
    <property type="entry name" value="Cro/C1-type_HTH"/>
</dbReference>
<evidence type="ECO:0000256" key="1">
    <source>
        <dbReference type="ARBA" id="ARBA00023125"/>
    </source>
</evidence>
<dbReference type="InterPro" id="IPR011051">
    <property type="entry name" value="RmlC_Cupin_sf"/>
</dbReference>
<dbReference type="InterPro" id="IPR010982">
    <property type="entry name" value="Lambda_DNA-bd_dom_sf"/>
</dbReference>
<dbReference type="Gene3D" id="1.10.260.40">
    <property type="entry name" value="lambda repressor-like DNA-binding domains"/>
    <property type="match status" value="1"/>
</dbReference>
<evidence type="ECO:0000259" key="2">
    <source>
        <dbReference type="PROSITE" id="PS50943"/>
    </source>
</evidence>
<dbReference type="EMBL" id="JBHPBY010000314">
    <property type="protein sequence ID" value="MFC1852454.1"/>
    <property type="molecule type" value="Genomic_DNA"/>
</dbReference>
<protein>
    <submittedName>
        <fullName evidence="3">Helix-turn-helix domain-containing protein</fullName>
    </submittedName>
</protein>
<feature type="domain" description="HTH cro/C1-type" evidence="2">
    <location>
        <begin position="14"/>
        <end position="68"/>
    </location>
</feature>
<proteinExistence type="predicted"/>
<keyword evidence="4" id="KW-1185">Reference proteome</keyword>
<comment type="caution">
    <text evidence="3">The sequence shown here is derived from an EMBL/GenBank/DDBJ whole genome shotgun (WGS) entry which is preliminary data.</text>
</comment>
<evidence type="ECO:0000313" key="4">
    <source>
        <dbReference type="Proteomes" id="UP001594351"/>
    </source>
</evidence>
<dbReference type="PROSITE" id="PS50943">
    <property type="entry name" value="HTH_CROC1"/>
    <property type="match status" value="1"/>
</dbReference>
<evidence type="ECO:0000313" key="3">
    <source>
        <dbReference type="EMBL" id="MFC1852454.1"/>
    </source>
</evidence>
<accession>A0ABV6Z1Y3</accession>
<dbReference type="InterPro" id="IPR050807">
    <property type="entry name" value="TransReg_Diox_bact_type"/>
</dbReference>
<dbReference type="CDD" id="cd00093">
    <property type="entry name" value="HTH_XRE"/>
    <property type="match status" value="1"/>
</dbReference>
<sequence length="184" mass="21062">MVPKNVLKNIGKKLRALRKQHNLKLKDISEKTGLTQSHISMIENSKTTPSLQTLAQLSGLFNVEITYFFETRKDKDIISISHENYQLFPTDESYSLKLITPPLLNNGVNAYDLETNQKSRIKLPPQLKGTLFIYCLQGEFKLVSARSTFRLPPTDTIIIEDNTNFKLYSETDVAKCFVIQILPR</sequence>
<organism evidence="3 4">
    <name type="scientific">candidate division CSSED10-310 bacterium</name>
    <dbReference type="NCBI Taxonomy" id="2855610"/>
    <lineage>
        <taxon>Bacteria</taxon>
        <taxon>Bacteria division CSSED10-310</taxon>
    </lineage>
</organism>
<dbReference type="Proteomes" id="UP001594351">
    <property type="component" value="Unassembled WGS sequence"/>
</dbReference>
<dbReference type="SUPFAM" id="SSF47413">
    <property type="entry name" value="lambda repressor-like DNA-binding domains"/>
    <property type="match status" value="1"/>
</dbReference>
<reference evidence="3 4" key="1">
    <citation type="submission" date="2024-09" db="EMBL/GenBank/DDBJ databases">
        <title>Laminarin stimulates single cell rates of sulfate reduction while oxygen inhibits transcriptomic activity in coastal marine sediment.</title>
        <authorList>
            <person name="Lindsay M."/>
            <person name="Orcutt B."/>
            <person name="Emerson D."/>
            <person name="Stepanauskas R."/>
            <person name="D'Angelo T."/>
        </authorList>
    </citation>
    <scope>NUCLEOTIDE SEQUENCE [LARGE SCALE GENOMIC DNA]</scope>
    <source>
        <strain evidence="3">SAG AM-311-K15</strain>
    </source>
</reference>
<gene>
    <name evidence="3" type="ORF">ACFL27_19825</name>
</gene>
<dbReference type="SUPFAM" id="SSF51182">
    <property type="entry name" value="RmlC-like cupins"/>
    <property type="match status" value="1"/>
</dbReference>
<name>A0ABV6Z1Y3_UNCC1</name>
<dbReference type="PANTHER" id="PTHR46797">
    <property type="entry name" value="HTH-TYPE TRANSCRIPTIONAL REGULATOR"/>
    <property type="match status" value="1"/>
</dbReference>
<dbReference type="PANTHER" id="PTHR46797:SF1">
    <property type="entry name" value="METHYLPHOSPHONATE SYNTHASE"/>
    <property type="match status" value="1"/>
</dbReference>
<dbReference type="Pfam" id="PF01381">
    <property type="entry name" value="HTH_3"/>
    <property type="match status" value="1"/>
</dbReference>